<protein>
    <recommendedName>
        <fullName evidence="3">Inositol polyphosphate-related phosphatase domain-containing protein</fullName>
    </recommendedName>
</protein>
<dbReference type="PANTHER" id="PTHR11200:SF275">
    <property type="entry name" value="LD06095P"/>
    <property type="match status" value="1"/>
</dbReference>
<dbReference type="Gene3D" id="3.60.10.10">
    <property type="entry name" value="Endonuclease/exonuclease/phosphatase"/>
    <property type="match status" value="1"/>
</dbReference>
<accession>A0AAV2Z0B1</accession>
<dbReference type="SMART" id="SM00128">
    <property type="entry name" value="IPPc"/>
    <property type="match status" value="1"/>
</dbReference>
<feature type="transmembrane region" description="Helical" evidence="2">
    <location>
        <begin position="90"/>
        <end position="111"/>
    </location>
</feature>
<feature type="region of interest" description="Disordered" evidence="1">
    <location>
        <begin position="864"/>
        <end position="892"/>
    </location>
</feature>
<feature type="transmembrane region" description="Helical" evidence="2">
    <location>
        <begin position="167"/>
        <end position="184"/>
    </location>
</feature>
<dbReference type="Pfam" id="PF05462">
    <property type="entry name" value="Dicty_CAR"/>
    <property type="match status" value="1"/>
</dbReference>
<dbReference type="PANTHER" id="PTHR11200">
    <property type="entry name" value="INOSITOL 5-PHOSPHATASE"/>
    <property type="match status" value="1"/>
</dbReference>
<evidence type="ECO:0000313" key="5">
    <source>
        <dbReference type="Proteomes" id="UP001146120"/>
    </source>
</evidence>
<sequence length="947" mass="105275">MPTHGSHMTPAQTHALQTAVSLSMIGICYVLWHYIWRRWGPRKGQAVDFTSTLVFVLTWCDFAMITARMIGRVVIDHNVLCQFQGLVLQFTGLAGCVWTSCMAHNLYRWIVRGDSETKLRSRFYKYLVISIVPAASLAVYDLAAHLYGEANIYCWIVDKGLRFTHFYTWYGVAIVFNTTLLLLVQFNVRRRLARNETLEADVASSIIRRKLFLYIVVFICHRTPAMIYRLAQLKGGGCNYTTTFLVNVILNLEGLSNSIVYGGFFLSRDKKKLLATQAHETALQMSDGDSNYGSSHFGSSSMYHQALSGDEYTTEANELAIFTSTFNMAEQNVSAEELTQWIPLGYEVYVFGVQECMDLDDFRNKVMRHLASRKPYVHYSREIGNRTTALGYHGFIGIMLFVDENAVSSGRFQMPPSHAKQSQELNRGKSLMMFGRTSNKGGVGLAFRYNSASFAFVTCHLASDSAKKAAIKSKIERRNEDAREILQNLYLHEEDYGFGFPMLHHYSFVLGDFNYRMTRQKKTPTEMIGLLREVGQPMNPEVSITVNAATEKLASMDMDRYAAVDTPKATRSIKRMASLIHEHDELHQLMEEDQVFSGFEEPEITFYPTFRRIRGQRLDTTQQQPPPQLESNYTLQVANGGHRVPSFTDRILFMTLPGMRERVKCDYYESCEAVTSSDHKPVSALFRFAVGAPKVEAPSVPMAATSRMKDVPGSCEMRLTVEYRSLEWVGTADQPSMDAADISLLFPLPSEDAFAQHRKLHEVAAALTGSTSEGDHGSNIHVMKWRAFTAAREGVRYRTYAKASGMKHVAVSVRLPPVIALSAVSNSAAPAGPGTTAAAAAQPGAAVSFVNVSQRSMTSLGTSIVSTPTSISSSNSTNGDAASSSTSSSGASSSAAQLASERLIGQGTFCVEERKYTRSRKQVVVPLTVGGRLVAHLHLVVALRVMR</sequence>
<feature type="transmembrane region" description="Helical" evidence="2">
    <location>
        <begin position="123"/>
        <end position="147"/>
    </location>
</feature>
<dbReference type="EMBL" id="DAKRPA010000113">
    <property type="protein sequence ID" value="DAZ98189.1"/>
    <property type="molecule type" value="Genomic_DNA"/>
</dbReference>
<evidence type="ECO:0000313" key="4">
    <source>
        <dbReference type="EMBL" id="DAZ98189.1"/>
    </source>
</evidence>
<dbReference type="AlphaFoldDB" id="A0AAV2Z0B1"/>
<organism evidence="4 5">
    <name type="scientific">Lagenidium giganteum</name>
    <dbReference type="NCBI Taxonomy" id="4803"/>
    <lineage>
        <taxon>Eukaryota</taxon>
        <taxon>Sar</taxon>
        <taxon>Stramenopiles</taxon>
        <taxon>Oomycota</taxon>
        <taxon>Peronosporomycetes</taxon>
        <taxon>Pythiales</taxon>
        <taxon>Pythiaceae</taxon>
    </lineage>
</organism>
<feature type="transmembrane region" description="Helical" evidence="2">
    <location>
        <begin position="47"/>
        <end position="70"/>
    </location>
</feature>
<reference evidence="4" key="1">
    <citation type="submission" date="2022-11" db="EMBL/GenBank/DDBJ databases">
        <authorList>
            <person name="Morgan W.R."/>
            <person name="Tartar A."/>
        </authorList>
    </citation>
    <scope>NUCLEOTIDE SEQUENCE</scope>
    <source>
        <strain evidence="4">ARSEF 373</strain>
    </source>
</reference>
<dbReference type="InterPro" id="IPR046985">
    <property type="entry name" value="IP5"/>
</dbReference>
<dbReference type="InterPro" id="IPR000300">
    <property type="entry name" value="IPPc"/>
</dbReference>
<dbReference type="GO" id="GO:0046856">
    <property type="term" value="P:phosphatidylinositol dephosphorylation"/>
    <property type="evidence" value="ECO:0007669"/>
    <property type="project" value="InterPro"/>
</dbReference>
<name>A0AAV2Z0B1_9STRA</name>
<evidence type="ECO:0000256" key="2">
    <source>
        <dbReference type="SAM" id="Phobius"/>
    </source>
</evidence>
<evidence type="ECO:0000256" key="1">
    <source>
        <dbReference type="SAM" id="MobiDB-lite"/>
    </source>
</evidence>
<dbReference type="Gene3D" id="1.20.1070.10">
    <property type="entry name" value="Rhodopsin 7-helix transmembrane proteins"/>
    <property type="match status" value="1"/>
</dbReference>
<dbReference type="SUPFAM" id="SSF56219">
    <property type="entry name" value="DNase I-like"/>
    <property type="match status" value="1"/>
</dbReference>
<feature type="domain" description="Inositol polyphosphate-related phosphatase" evidence="3">
    <location>
        <begin position="317"/>
        <end position="694"/>
    </location>
</feature>
<keyword evidence="2" id="KW-0812">Transmembrane</keyword>
<dbReference type="Proteomes" id="UP001146120">
    <property type="component" value="Unassembled WGS sequence"/>
</dbReference>
<feature type="transmembrane region" description="Helical" evidence="2">
    <location>
        <begin position="15"/>
        <end position="35"/>
    </location>
</feature>
<dbReference type="Pfam" id="PF22669">
    <property type="entry name" value="Exo_endo_phos2"/>
    <property type="match status" value="2"/>
</dbReference>
<proteinExistence type="predicted"/>
<gene>
    <name evidence="4" type="ORF">N0F65_005321</name>
</gene>
<keyword evidence="2" id="KW-0472">Membrane</keyword>
<comment type="caution">
    <text evidence="4">The sequence shown here is derived from an EMBL/GenBank/DDBJ whole genome shotgun (WGS) entry which is preliminary data.</text>
</comment>
<dbReference type="InterPro" id="IPR036691">
    <property type="entry name" value="Endo/exonu/phosph_ase_sf"/>
</dbReference>
<evidence type="ECO:0000259" key="3">
    <source>
        <dbReference type="SMART" id="SM00128"/>
    </source>
</evidence>
<feature type="transmembrane region" description="Helical" evidence="2">
    <location>
        <begin position="243"/>
        <end position="266"/>
    </location>
</feature>
<keyword evidence="2" id="KW-1133">Transmembrane helix</keyword>
<reference evidence="4" key="2">
    <citation type="journal article" date="2023" name="Microbiol Resour">
        <title>Decontamination and Annotation of the Draft Genome Sequence of the Oomycete Lagenidium giganteum ARSEF 373.</title>
        <authorList>
            <person name="Morgan W.R."/>
            <person name="Tartar A."/>
        </authorList>
    </citation>
    <scope>NUCLEOTIDE SEQUENCE</scope>
    <source>
        <strain evidence="4">ARSEF 373</strain>
    </source>
</reference>
<keyword evidence="5" id="KW-1185">Reference proteome</keyword>
<dbReference type="GO" id="GO:0004439">
    <property type="term" value="F:phosphatidylinositol-4,5-bisphosphate 5-phosphatase activity"/>
    <property type="evidence" value="ECO:0007669"/>
    <property type="project" value="TreeGrafter"/>
</dbReference>